<organism evidence="2 3">
    <name type="scientific">Neurospora tetraspora</name>
    <dbReference type="NCBI Taxonomy" id="94610"/>
    <lineage>
        <taxon>Eukaryota</taxon>
        <taxon>Fungi</taxon>
        <taxon>Dikarya</taxon>
        <taxon>Ascomycota</taxon>
        <taxon>Pezizomycotina</taxon>
        <taxon>Sordariomycetes</taxon>
        <taxon>Sordariomycetidae</taxon>
        <taxon>Sordariales</taxon>
        <taxon>Sordariaceae</taxon>
        <taxon>Neurospora</taxon>
    </lineage>
</organism>
<dbReference type="Proteomes" id="UP001278500">
    <property type="component" value="Unassembled WGS sequence"/>
</dbReference>
<reference evidence="2" key="1">
    <citation type="journal article" date="2023" name="Mol. Phylogenet. Evol.">
        <title>Genome-scale phylogeny and comparative genomics of the fungal order Sordariales.</title>
        <authorList>
            <person name="Hensen N."/>
            <person name="Bonometti L."/>
            <person name="Westerberg I."/>
            <person name="Brannstrom I.O."/>
            <person name="Guillou S."/>
            <person name="Cros-Aarteil S."/>
            <person name="Calhoun S."/>
            <person name="Haridas S."/>
            <person name="Kuo A."/>
            <person name="Mondo S."/>
            <person name="Pangilinan J."/>
            <person name="Riley R."/>
            <person name="LaButti K."/>
            <person name="Andreopoulos B."/>
            <person name="Lipzen A."/>
            <person name="Chen C."/>
            <person name="Yan M."/>
            <person name="Daum C."/>
            <person name="Ng V."/>
            <person name="Clum A."/>
            <person name="Steindorff A."/>
            <person name="Ohm R.A."/>
            <person name="Martin F."/>
            <person name="Silar P."/>
            <person name="Natvig D.O."/>
            <person name="Lalanne C."/>
            <person name="Gautier V."/>
            <person name="Ament-Velasquez S.L."/>
            <person name="Kruys A."/>
            <person name="Hutchinson M.I."/>
            <person name="Powell A.J."/>
            <person name="Barry K."/>
            <person name="Miller A.N."/>
            <person name="Grigoriev I.V."/>
            <person name="Debuchy R."/>
            <person name="Gladieux P."/>
            <person name="Hiltunen Thoren M."/>
            <person name="Johannesson H."/>
        </authorList>
    </citation>
    <scope>NUCLEOTIDE SEQUENCE</scope>
    <source>
        <strain evidence="2">CBS 560.94</strain>
    </source>
</reference>
<dbReference type="InterPro" id="IPR039961">
    <property type="entry name" value="Nuo9.5"/>
</dbReference>
<dbReference type="PANTHER" id="PTHR38488">
    <property type="entry name" value="OXIDOREDUCTASE 9.5 KDA SUBUNIT, PUTATIVE (AFU_ORTHOLOGUE AFUA_5G08980)-RELATED"/>
    <property type="match status" value="1"/>
</dbReference>
<protein>
    <submittedName>
        <fullName evidence="2">NADH:ubiquinone reductase 9.5 kDa ubiquinone-binding protein</fullName>
    </submittedName>
</protein>
<keyword evidence="3" id="KW-1185">Reference proteome</keyword>
<accession>A0AAE0MWC8</accession>
<comment type="caution">
    <text evidence="2">The sequence shown here is derived from an EMBL/GenBank/DDBJ whole genome shotgun (WGS) entry which is preliminary data.</text>
</comment>
<dbReference type="EMBL" id="JAUEPP010000001">
    <property type="protein sequence ID" value="KAK3355369.1"/>
    <property type="molecule type" value="Genomic_DNA"/>
</dbReference>
<sequence length="82" mass="9262">MSGTLPHFWAQPFRYLRWSAREKPAYFYSCVIAGLGPVFLTVVPPVRKYFGDVNPALIPVTYPIPTGPRKQLTGFDDDTEEA</sequence>
<reference evidence="2" key="2">
    <citation type="submission" date="2023-06" db="EMBL/GenBank/DDBJ databases">
        <authorList>
            <consortium name="Lawrence Berkeley National Laboratory"/>
            <person name="Haridas S."/>
            <person name="Hensen N."/>
            <person name="Bonometti L."/>
            <person name="Westerberg I."/>
            <person name="Brannstrom I.O."/>
            <person name="Guillou S."/>
            <person name="Cros-Aarteil S."/>
            <person name="Calhoun S."/>
            <person name="Kuo A."/>
            <person name="Mondo S."/>
            <person name="Pangilinan J."/>
            <person name="Riley R."/>
            <person name="Labutti K."/>
            <person name="Andreopoulos B."/>
            <person name="Lipzen A."/>
            <person name="Chen C."/>
            <person name="Yanf M."/>
            <person name="Daum C."/>
            <person name="Ng V."/>
            <person name="Clum A."/>
            <person name="Steindorff A."/>
            <person name="Ohm R."/>
            <person name="Martin F."/>
            <person name="Silar P."/>
            <person name="Natvig D."/>
            <person name="Lalanne C."/>
            <person name="Gautier V."/>
            <person name="Ament-Velasquez S.L."/>
            <person name="Kruys A."/>
            <person name="Hutchinson M.I."/>
            <person name="Powell A.J."/>
            <person name="Barry K."/>
            <person name="Miller A.N."/>
            <person name="Grigoriev I.V."/>
            <person name="Debuchy R."/>
            <person name="Gladieux P."/>
            <person name="Thoren M.H."/>
            <person name="Johannesson H."/>
        </authorList>
    </citation>
    <scope>NUCLEOTIDE SEQUENCE</scope>
    <source>
        <strain evidence="2">CBS 560.94</strain>
    </source>
</reference>
<dbReference type="RefSeq" id="XP_062686747.1">
    <property type="nucleotide sequence ID" value="XM_062826073.1"/>
</dbReference>
<dbReference type="CDD" id="cd22903">
    <property type="entry name" value="NI9M"/>
    <property type="match status" value="1"/>
</dbReference>
<evidence type="ECO:0000313" key="3">
    <source>
        <dbReference type="Proteomes" id="UP001278500"/>
    </source>
</evidence>
<keyword evidence="1" id="KW-0472">Membrane</keyword>
<proteinExistence type="predicted"/>
<evidence type="ECO:0000256" key="1">
    <source>
        <dbReference type="SAM" id="Phobius"/>
    </source>
</evidence>
<dbReference type="GeneID" id="87863227"/>
<keyword evidence="1" id="KW-0812">Transmembrane</keyword>
<evidence type="ECO:0000313" key="2">
    <source>
        <dbReference type="EMBL" id="KAK3355369.1"/>
    </source>
</evidence>
<dbReference type="PANTHER" id="PTHR38488:SF1">
    <property type="entry name" value="OXIDOREDUCTASE 9.5 KDA SUBUNIT, PUTATIVE (AFU_ORTHOLOGUE AFUA_5G08980)-RELATED"/>
    <property type="match status" value="1"/>
</dbReference>
<name>A0AAE0MWC8_9PEZI</name>
<dbReference type="AlphaFoldDB" id="A0AAE0MWC8"/>
<keyword evidence="1" id="KW-1133">Transmembrane helix</keyword>
<feature type="transmembrane region" description="Helical" evidence="1">
    <location>
        <begin position="25"/>
        <end position="43"/>
    </location>
</feature>
<gene>
    <name evidence="2" type="ORF">B0H65DRAFT_451779</name>
</gene>